<dbReference type="AlphaFoldDB" id="A0A6L5GQ26"/>
<gene>
    <name evidence="2" type="ORF">FRC53_02860</name>
</gene>
<dbReference type="InterPro" id="IPR050270">
    <property type="entry name" value="DegV_domain_contain"/>
</dbReference>
<dbReference type="Gene3D" id="3.30.1180.10">
    <property type="match status" value="1"/>
</dbReference>
<dbReference type="EMBL" id="VOGB01000004">
    <property type="protein sequence ID" value="MQM72369.1"/>
    <property type="molecule type" value="Genomic_DNA"/>
</dbReference>
<reference evidence="2" key="1">
    <citation type="journal article" date="2020" name="Appl. Environ. Microbiol.">
        <title>Medium-Chain Fatty Acid Synthesis by 'Candidatus Weimeria bifida' gen. nov., sp. nov., and 'Candidatus Pseudoramibacter fermentans' sp. nov.</title>
        <authorList>
            <person name="Scarborough M.J."/>
            <person name="Myers K.S."/>
            <person name="Donohue T.J."/>
            <person name="Noguera D.R."/>
        </authorList>
    </citation>
    <scope>NUCLEOTIDE SEQUENCE</scope>
    <source>
        <strain evidence="2">EUB1.1</strain>
    </source>
</reference>
<dbReference type="InterPro" id="IPR043168">
    <property type="entry name" value="DegV_C"/>
</dbReference>
<protein>
    <submittedName>
        <fullName evidence="2">DegV family protein</fullName>
    </submittedName>
</protein>
<dbReference type="PANTHER" id="PTHR33434">
    <property type="entry name" value="DEGV DOMAIN-CONTAINING PROTEIN DR_1986-RELATED"/>
    <property type="match status" value="1"/>
</dbReference>
<dbReference type="PANTHER" id="PTHR33434:SF2">
    <property type="entry name" value="FATTY ACID-BINDING PROTEIN TM_1468"/>
    <property type="match status" value="1"/>
</dbReference>
<dbReference type="Pfam" id="PF02645">
    <property type="entry name" value="DegV"/>
    <property type="match status" value="1"/>
</dbReference>
<comment type="caution">
    <text evidence="2">The sequence shown here is derived from an EMBL/GenBank/DDBJ whole genome shotgun (WGS) entry which is preliminary data.</text>
</comment>
<name>A0A6L5GQ26_9FIRM</name>
<dbReference type="Proteomes" id="UP000473648">
    <property type="component" value="Unassembled WGS sequence"/>
</dbReference>
<dbReference type="NCBIfam" id="TIGR00762">
    <property type="entry name" value="DegV"/>
    <property type="match status" value="1"/>
</dbReference>
<proteinExistence type="predicted"/>
<dbReference type="PROSITE" id="PS51482">
    <property type="entry name" value="DEGV"/>
    <property type="match status" value="1"/>
</dbReference>
<evidence type="ECO:0000313" key="2">
    <source>
        <dbReference type="EMBL" id="MQM72369.1"/>
    </source>
</evidence>
<keyword evidence="3" id="KW-1185">Reference proteome</keyword>
<accession>A0A6L5GQ26</accession>
<dbReference type="InterPro" id="IPR003797">
    <property type="entry name" value="DegV"/>
</dbReference>
<dbReference type="Gene3D" id="3.40.50.10170">
    <property type="match status" value="1"/>
</dbReference>
<evidence type="ECO:0000256" key="1">
    <source>
        <dbReference type="ARBA" id="ARBA00023121"/>
    </source>
</evidence>
<dbReference type="SUPFAM" id="SSF82549">
    <property type="entry name" value="DAK1/DegV-like"/>
    <property type="match status" value="1"/>
</dbReference>
<organism evidence="2 3">
    <name type="scientific">Candidatus Pseudoramibacter fermentans</name>
    <dbReference type="NCBI Taxonomy" id="2594427"/>
    <lineage>
        <taxon>Bacteria</taxon>
        <taxon>Bacillati</taxon>
        <taxon>Bacillota</taxon>
        <taxon>Clostridia</taxon>
        <taxon>Eubacteriales</taxon>
        <taxon>Eubacteriaceae</taxon>
        <taxon>Pseudoramibacter</taxon>
    </lineage>
</organism>
<evidence type="ECO:0000313" key="3">
    <source>
        <dbReference type="Proteomes" id="UP000473648"/>
    </source>
</evidence>
<sequence>MGIQFITDSMCDIDENIRSRYPFEVLPIPITIGDKTYYDGIDITPDMILDSVKQNPDDFPKTSQVQTVTYQECFKKYLDRGDDIIYLALSSGLSGTFQTASLIASQLLEDYPERKISIIDSKTATTGMMLILHQGLKLNKLGRSFEEISDTMNFLSRHINIFFLVGNIRWLAKGGRIGKNAALIGDMLKIKPILYFEDGKILPYEKVRGQKRAERRLLELVDEKMPDKNQCVGFVHSKAPSLQDKVKKAISKDMGVKNFIIPQQGAGAALTVHIGPDCIGIMFFDELPDNYINVAP</sequence>
<keyword evidence="1" id="KW-0446">Lipid-binding</keyword>
<dbReference type="GO" id="GO:0008289">
    <property type="term" value="F:lipid binding"/>
    <property type="evidence" value="ECO:0007669"/>
    <property type="project" value="UniProtKB-KW"/>
</dbReference>